<sequence length="202" mass="22878">MGNRFTHGSSRNVIAENYEVLDMGISGLFALLVMLLGYIKPAKSTPLHPICDIRVLDKYIREAKDAADSTKQCEEACTLPGNFTLPKTNVNYREWETKDSGTKAEEVQTGLKLLAIAVQKAQNMTVNSNMLYLIERSYSNIRSITQMVRSLSTPDILNRERELQTTFNTRTLRTIFHAYLNFLQGKVRLFFLDTEACNLATS</sequence>
<dbReference type="Gene3D" id="1.20.1250.10">
    <property type="match status" value="1"/>
</dbReference>
<evidence type="ECO:0000256" key="8">
    <source>
        <dbReference type="ARBA" id="ARBA00023057"/>
    </source>
</evidence>
<dbReference type="InterPro" id="IPR009079">
    <property type="entry name" value="4_helix_cytokine-like_core"/>
</dbReference>
<dbReference type="GO" id="GO:0043249">
    <property type="term" value="P:erythrocyte maturation"/>
    <property type="evidence" value="ECO:0007669"/>
    <property type="project" value="UniProtKB-KW"/>
</dbReference>
<proteinExistence type="inferred from homology"/>
<evidence type="ECO:0000256" key="6">
    <source>
        <dbReference type="ARBA" id="ARBA00022702"/>
    </source>
</evidence>
<keyword evidence="7" id="KW-0732">Signal</keyword>
<dbReference type="GO" id="GO:0005128">
    <property type="term" value="F:erythropoietin receptor binding"/>
    <property type="evidence" value="ECO:0007669"/>
    <property type="project" value="InterPro"/>
</dbReference>
<keyword evidence="13" id="KW-1185">Reference proteome</keyword>
<dbReference type="InterPro" id="IPR019767">
    <property type="entry name" value="EPO/TPO_CS"/>
</dbReference>
<evidence type="ECO:0000313" key="12">
    <source>
        <dbReference type="EMBL" id="GCC38646.1"/>
    </source>
</evidence>
<evidence type="ECO:0000256" key="3">
    <source>
        <dbReference type="ARBA" id="ARBA00005782"/>
    </source>
</evidence>
<comment type="caution">
    <text evidence="12">The sequence shown here is derived from an EMBL/GenBank/DDBJ whole genome shotgun (WGS) entry which is preliminary data.</text>
</comment>
<feature type="transmembrane region" description="Helical" evidence="11">
    <location>
        <begin position="20"/>
        <end position="39"/>
    </location>
</feature>
<evidence type="ECO:0000256" key="5">
    <source>
        <dbReference type="ARBA" id="ARBA00022525"/>
    </source>
</evidence>
<dbReference type="SUPFAM" id="SSF47266">
    <property type="entry name" value="4-helical cytokines"/>
    <property type="match status" value="1"/>
</dbReference>
<organism evidence="12 13">
    <name type="scientific">Chiloscyllium punctatum</name>
    <name type="common">Brownbanded bambooshark</name>
    <name type="synonym">Hemiscyllium punctatum</name>
    <dbReference type="NCBI Taxonomy" id="137246"/>
    <lineage>
        <taxon>Eukaryota</taxon>
        <taxon>Metazoa</taxon>
        <taxon>Chordata</taxon>
        <taxon>Craniata</taxon>
        <taxon>Vertebrata</taxon>
        <taxon>Chondrichthyes</taxon>
        <taxon>Elasmobranchii</taxon>
        <taxon>Galeomorphii</taxon>
        <taxon>Galeoidea</taxon>
        <taxon>Orectolobiformes</taxon>
        <taxon>Hemiscylliidae</taxon>
        <taxon>Chiloscyllium</taxon>
    </lineage>
</organism>
<dbReference type="AlphaFoldDB" id="A0A401T7J5"/>
<name>A0A401T7J5_CHIPU</name>
<protein>
    <recommendedName>
        <fullName evidence="4">Erythropoietin</fullName>
    </recommendedName>
</protein>
<dbReference type="InterPro" id="IPR001323">
    <property type="entry name" value="EPO_TPO"/>
</dbReference>
<dbReference type="InterPro" id="IPR003013">
    <property type="entry name" value="Erythroptn"/>
</dbReference>
<evidence type="ECO:0000256" key="2">
    <source>
        <dbReference type="ARBA" id="ARBA00004613"/>
    </source>
</evidence>
<keyword evidence="11" id="KW-1133">Transmembrane helix</keyword>
<evidence type="ECO:0000256" key="10">
    <source>
        <dbReference type="ARBA" id="ARBA00023180"/>
    </source>
</evidence>
<evidence type="ECO:0000256" key="1">
    <source>
        <dbReference type="ARBA" id="ARBA00002679"/>
    </source>
</evidence>
<keyword evidence="8" id="KW-0265">Erythrocyte maturation</keyword>
<accession>A0A401T7J5</accession>
<dbReference type="PANTHER" id="PTHR10370">
    <property type="entry name" value="ERYTHROPOIETIN"/>
    <property type="match status" value="1"/>
</dbReference>
<dbReference type="OrthoDB" id="9892121at2759"/>
<comment type="subcellular location">
    <subcellularLocation>
        <location evidence="2">Secreted</location>
    </subcellularLocation>
</comment>
<keyword evidence="10" id="KW-0325">Glycoprotein</keyword>
<evidence type="ECO:0000256" key="9">
    <source>
        <dbReference type="ARBA" id="ARBA00023157"/>
    </source>
</evidence>
<keyword evidence="11" id="KW-0472">Membrane</keyword>
<gene>
    <name evidence="12" type="ORF">chiPu_0017161</name>
</gene>
<dbReference type="PRINTS" id="PR00272">
    <property type="entry name" value="ERYTHROPTN"/>
</dbReference>
<reference evidence="12 13" key="1">
    <citation type="journal article" date="2018" name="Nat. Ecol. Evol.">
        <title>Shark genomes provide insights into elasmobranch evolution and the origin of vertebrates.</title>
        <authorList>
            <person name="Hara Y"/>
            <person name="Yamaguchi K"/>
            <person name="Onimaru K"/>
            <person name="Kadota M"/>
            <person name="Koyanagi M"/>
            <person name="Keeley SD"/>
            <person name="Tatsumi K"/>
            <person name="Tanaka K"/>
            <person name="Motone F"/>
            <person name="Kageyama Y"/>
            <person name="Nozu R"/>
            <person name="Adachi N"/>
            <person name="Nishimura O"/>
            <person name="Nakagawa R"/>
            <person name="Tanegashima C"/>
            <person name="Kiyatake I"/>
            <person name="Matsumoto R"/>
            <person name="Murakumo K"/>
            <person name="Nishida K"/>
            <person name="Terakita A"/>
            <person name="Kuratani S"/>
            <person name="Sato K"/>
            <person name="Hyodo S Kuraku.S."/>
        </authorList>
    </citation>
    <scope>NUCLEOTIDE SEQUENCE [LARGE SCALE GENOMIC DNA]</scope>
</reference>
<comment type="similarity">
    <text evidence="3">Belongs to the EPO/TPO family.</text>
</comment>
<keyword evidence="9" id="KW-1015">Disulfide bond</keyword>
<dbReference type="EMBL" id="BEZZ01001222">
    <property type="protein sequence ID" value="GCC38646.1"/>
    <property type="molecule type" value="Genomic_DNA"/>
</dbReference>
<keyword evidence="11" id="KW-0812">Transmembrane</keyword>
<evidence type="ECO:0000256" key="7">
    <source>
        <dbReference type="ARBA" id="ARBA00022729"/>
    </source>
</evidence>
<dbReference type="Proteomes" id="UP000287033">
    <property type="component" value="Unassembled WGS sequence"/>
</dbReference>
<keyword evidence="6" id="KW-0372">Hormone</keyword>
<dbReference type="Pfam" id="PF00758">
    <property type="entry name" value="EPO_TPO"/>
    <property type="match status" value="1"/>
</dbReference>
<comment type="function">
    <text evidence="1">Hormone involved in the regulation of erythrocyte proliferation and differentiation and the maintenance of a physiological level of circulating erythrocyte mass. Binds to EPOR leading to EPOR dimerization and JAK2 activation thereby activating specific downstream effectors, including STAT1 and STAT3.</text>
</comment>
<evidence type="ECO:0000256" key="4">
    <source>
        <dbReference type="ARBA" id="ARBA00015421"/>
    </source>
</evidence>
<dbReference type="PANTHER" id="PTHR10370:SF0">
    <property type="entry name" value="ERYTHROPOIETIN"/>
    <property type="match status" value="1"/>
</dbReference>
<dbReference type="GO" id="GO:0005179">
    <property type="term" value="F:hormone activity"/>
    <property type="evidence" value="ECO:0007669"/>
    <property type="project" value="UniProtKB-KW"/>
</dbReference>
<evidence type="ECO:0000256" key="11">
    <source>
        <dbReference type="SAM" id="Phobius"/>
    </source>
</evidence>
<dbReference type="GO" id="GO:0005615">
    <property type="term" value="C:extracellular space"/>
    <property type="evidence" value="ECO:0007669"/>
    <property type="project" value="TreeGrafter"/>
</dbReference>
<dbReference type="STRING" id="137246.A0A401T7J5"/>
<dbReference type="OMA" id="AMEFPRL"/>
<dbReference type="GO" id="GO:0005125">
    <property type="term" value="F:cytokine activity"/>
    <property type="evidence" value="ECO:0007669"/>
    <property type="project" value="TreeGrafter"/>
</dbReference>
<keyword evidence="5" id="KW-0964">Secreted</keyword>
<dbReference type="PROSITE" id="PS00817">
    <property type="entry name" value="EPO_TPO"/>
    <property type="match status" value="1"/>
</dbReference>
<evidence type="ECO:0000313" key="13">
    <source>
        <dbReference type="Proteomes" id="UP000287033"/>
    </source>
</evidence>